<dbReference type="Gene3D" id="3.40.50.1820">
    <property type="entry name" value="alpha/beta hydrolase"/>
    <property type="match status" value="1"/>
</dbReference>
<evidence type="ECO:0000256" key="3">
    <source>
        <dbReference type="ARBA" id="ARBA00022963"/>
    </source>
</evidence>
<dbReference type="InterPro" id="IPR002921">
    <property type="entry name" value="Fungal_lipase-type"/>
</dbReference>
<dbReference type="EMBL" id="VEPZ02000108">
    <property type="protein sequence ID" value="KAE8733422.1"/>
    <property type="molecule type" value="Genomic_DNA"/>
</dbReference>
<reference evidence="7" key="1">
    <citation type="submission" date="2019-09" db="EMBL/GenBank/DDBJ databases">
        <title>Draft genome information of white flower Hibiscus syriacus.</title>
        <authorList>
            <person name="Kim Y.-M."/>
        </authorList>
    </citation>
    <scope>NUCLEOTIDE SEQUENCE [LARGE SCALE GENOMIC DNA]</scope>
    <source>
        <strain evidence="7">YM2019G1</strain>
    </source>
</reference>
<evidence type="ECO:0000313" key="8">
    <source>
        <dbReference type="Proteomes" id="UP000436088"/>
    </source>
</evidence>
<dbReference type="PANTHER" id="PTHR31828">
    <property type="entry name" value="PHOSPHOLIPASE A1-IIGAMMA"/>
    <property type="match status" value="1"/>
</dbReference>
<evidence type="ECO:0000256" key="5">
    <source>
        <dbReference type="RuleBase" id="RU367093"/>
    </source>
</evidence>
<proteinExistence type="inferred from homology"/>
<keyword evidence="3 5" id="KW-0442">Lipid degradation</keyword>
<dbReference type="PANTHER" id="PTHR31828:SF13">
    <property type="entry name" value="PHOSPHOLIPASE A1"/>
    <property type="match status" value="1"/>
</dbReference>
<gene>
    <name evidence="7" type="ORF">F3Y22_tig00001292pilonHSYRG00011</name>
</gene>
<sequence>MDIAHNGINKPTGNPFKAFMVTAFPCASPRVGNAGFKAVCDTLGHFHLLRIVNATDPVPMVPFAPLIYMHVGQLLEIDTTKSPHLKGPNNPHNLEIYQHGVAGVQENGEFKLEEELHFDNAIVNKHSDNLVDEYKIPDNWWTTELFKGMVQEEDGRWKFIDSAYVPDPPTA</sequence>
<dbReference type="Proteomes" id="UP000436088">
    <property type="component" value="Unassembled WGS sequence"/>
</dbReference>
<dbReference type="GO" id="GO:0008970">
    <property type="term" value="F:phospholipase A1 activity"/>
    <property type="evidence" value="ECO:0007669"/>
    <property type="project" value="UniProtKB-UniRule"/>
</dbReference>
<feature type="domain" description="Fungal lipase-type" evidence="6">
    <location>
        <begin position="4"/>
        <end position="64"/>
    </location>
</feature>
<keyword evidence="2 5" id="KW-0378">Hydrolase</keyword>
<evidence type="ECO:0000256" key="4">
    <source>
        <dbReference type="ARBA" id="ARBA00023098"/>
    </source>
</evidence>
<dbReference type="EC" id="3.1.1.-" evidence="5"/>
<evidence type="ECO:0000256" key="2">
    <source>
        <dbReference type="ARBA" id="ARBA00022801"/>
    </source>
</evidence>
<comment type="similarity">
    <text evidence="1 5">Belongs to the AB hydrolase superfamily. Lipase family.</text>
</comment>
<organism evidence="7 8">
    <name type="scientific">Hibiscus syriacus</name>
    <name type="common">Rose of Sharon</name>
    <dbReference type="NCBI Taxonomy" id="106335"/>
    <lineage>
        <taxon>Eukaryota</taxon>
        <taxon>Viridiplantae</taxon>
        <taxon>Streptophyta</taxon>
        <taxon>Embryophyta</taxon>
        <taxon>Tracheophyta</taxon>
        <taxon>Spermatophyta</taxon>
        <taxon>Magnoliopsida</taxon>
        <taxon>eudicotyledons</taxon>
        <taxon>Gunneridae</taxon>
        <taxon>Pentapetalae</taxon>
        <taxon>rosids</taxon>
        <taxon>malvids</taxon>
        <taxon>Malvales</taxon>
        <taxon>Malvaceae</taxon>
        <taxon>Malvoideae</taxon>
        <taxon>Hibiscus</taxon>
    </lineage>
</organism>
<dbReference type="SUPFAM" id="SSF53474">
    <property type="entry name" value="alpha/beta-Hydrolases"/>
    <property type="match status" value="1"/>
</dbReference>
<protein>
    <recommendedName>
        <fullName evidence="5">Phospholipase A1</fullName>
        <ecNumber evidence="5">3.1.1.-</ecNumber>
    </recommendedName>
</protein>
<dbReference type="Pfam" id="PF01764">
    <property type="entry name" value="Lipase_3"/>
    <property type="match status" value="1"/>
</dbReference>
<name>A0A6A3D1Y6_HIBSY</name>
<dbReference type="OrthoDB" id="438440at2759"/>
<evidence type="ECO:0000313" key="7">
    <source>
        <dbReference type="EMBL" id="KAE8733422.1"/>
    </source>
</evidence>
<keyword evidence="8" id="KW-1185">Reference proteome</keyword>
<dbReference type="InterPro" id="IPR029058">
    <property type="entry name" value="AB_hydrolase_fold"/>
</dbReference>
<evidence type="ECO:0000259" key="6">
    <source>
        <dbReference type="Pfam" id="PF01764"/>
    </source>
</evidence>
<accession>A0A6A3D1Y6</accession>
<evidence type="ECO:0000256" key="1">
    <source>
        <dbReference type="ARBA" id="ARBA00010701"/>
    </source>
</evidence>
<comment type="function">
    <text evidence="5">Acylhydrolase that catalyzes the hydrolysis of phospholipids at the sn-1 position.</text>
</comment>
<comment type="caution">
    <text evidence="7">The sequence shown here is derived from an EMBL/GenBank/DDBJ whole genome shotgun (WGS) entry which is preliminary data.</text>
</comment>
<keyword evidence="4 5" id="KW-0443">Lipid metabolism</keyword>
<dbReference type="GO" id="GO:0016042">
    <property type="term" value="P:lipid catabolic process"/>
    <property type="evidence" value="ECO:0007669"/>
    <property type="project" value="UniProtKB-UniRule"/>
</dbReference>
<dbReference type="InterPro" id="IPR033556">
    <property type="entry name" value="PLA"/>
</dbReference>
<dbReference type="AlphaFoldDB" id="A0A6A3D1Y6"/>